<comment type="catalytic activity">
    <reaction evidence="3">
        <text>adenosylcob(III)inamide + GTP = adenosylcob(III)inamide phosphate + GDP + H(+)</text>
        <dbReference type="Rhea" id="RHEA:15765"/>
        <dbReference type="ChEBI" id="CHEBI:2480"/>
        <dbReference type="ChEBI" id="CHEBI:15378"/>
        <dbReference type="ChEBI" id="CHEBI:37565"/>
        <dbReference type="ChEBI" id="CHEBI:58189"/>
        <dbReference type="ChEBI" id="CHEBI:58502"/>
        <dbReference type="EC" id="2.7.1.156"/>
    </reaction>
</comment>
<dbReference type="Gene3D" id="3.40.50.300">
    <property type="entry name" value="P-loop containing nucleotide triphosphate hydrolases"/>
    <property type="match status" value="1"/>
</dbReference>
<dbReference type="Proteomes" id="UP001597318">
    <property type="component" value="Unassembled WGS sequence"/>
</dbReference>
<dbReference type="Pfam" id="PF02283">
    <property type="entry name" value="CobU"/>
    <property type="match status" value="1"/>
</dbReference>
<dbReference type="EC" id="2.7.1.156" evidence="8"/>
<evidence type="ECO:0000256" key="12">
    <source>
        <dbReference type="ARBA" id="ARBA00022741"/>
    </source>
</evidence>
<comment type="pathway">
    <text evidence="6">Cofactor biosynthesis; adenosylcobalamin biosynthesis; adenosylcobalamin from cob(II)yrinate a,c-diamide: step 5/7.</text>
</comment>
<keyword evidence="13 18" id="KW-0418">Kinase</keyword>
<keyword evidence="12" id="KW-0547">Nucleotide-binding</keyword>
<evidence type="ECO:0000256" key="4">
    <source>
        <dbReference type="ARBA" id="ARBA00003889"/>
    </source>
</evidence>
<dbReference type="PANTHER" id="PTHR34848">
    <property type="match status" value="1"/>
</dbReference>
<evidence type="ECO:0000256" key="2">
    <source>
        <dbReference type="ARBA" id="ARBA00000711"/>
    </source>
</evidence>
<accession>A0ABW5BR02</accession>
<organism evidence="18 19">
    <name type="scientific">Metabacillus endolithicus</name>
    <dbReference type="NCBI Taxonomy" id="1535204"/>
    <lineage>
        <taxon>Bacteria</taxon>
        <taxon>Bacillati</taxon>
        <taxon>Bacillota</taxon>
        <taxon>Bacilli</taxon>
        <taxon>Bacillales</taxon>
        <taxon>Bacillaceae</taxon>
        <taxon>Metabacillus</taxon>
    </lineage>
</organism>
<evidence type="ECO:0000313" key="18">
    <source>
        <dbReference type="EMBL" id="MFD2212522.1"/>
    </source>
</evidence>
<reference evidence="19" key="1">
    <citation type="journal article" date="2019" name="Int. J. Syst. Evol. Microbiol.">
        <title>The Global Catalogue of Microorganisms (GCM) 10K type strain sequencing project: providing services to taxonomists for standard genome sequencing and annotation.</title>
        <authorList>
            <consortium name="The Broad Institute Genomics Platform"/>
            <consortium name="The Broad Institute Genome Sequencing Center for Infectious Disease"/>
            <person name="Wu L."/>
            <person name="Ma J."/>
        </authorList>
    </citation>
    <scope>NUCLEOTIDE SEQUENCE [LARGE SCALE GENOMIC DNA]</scope>
    <source>
        <strain evidence="19">CGMCC 1.15474</strain>
    </source>
</reference>
<evidence type="ECO:0000256" key="16">
    <source>
        <dbReference type="ARBA" id="ARBA00029570"/>
    </source>
</evidence>
<keyword evidence="18" id="KW-0548">Nucleotidyltransferase</keyword>
<evidence type="ECO:0000256" key="15">
    <source>
        <dbReference type="ARBA" id="ARBA00023134"/>
    </source>
</evidence>
<evidence type="ECO:0000256" key="3">
    <source>
        <dbReference type="ARBA" id="ARBA00001522"/>
    </source>
</evidence>
<comment type="function">
    <text evidence="4">Catalyzes ATP-dependent phosphorylation of adenosylcobinamide and addition of GMP to adenosylcobinamide phosphate.</text>
</comment>
<dbReference type="CDD" id="cd00544">
    <property type="entry name" value="CobU"/>
    <property type="match status" value="1"/>
</dbReference>
<gene>
    <name evidence="18" type="primary">cobU</name>
    <name evidence="18" type="ORF">ACFSKK_02215</name>
</gene>
<dbReference type="EMBL" id="JBHUIK010000001">
    <property type="protein sequence ID" value="MFD2212522.1"/>
    <property type="molecule type" value="Genomic_DNA"/>
</dbReference>
<dbReference type="GO" id="GO:0008820">
    <property type="term" value="F:cobinamide phosphate guanylyltransferase activity"/>
    <property type="evidence" value="ECO:0007669"/>
    <property type="project" value="UniProtKB-EC"/>
</dbReference>
<evidence type="ECO:0000256" key="14">
    <source>
        <dbReference type="ARBA" id="ARBA00022840"/>
    </source>
</evidence>
<dbReference type="SUPFAM" id="SSF52540">
    <property type="entry name" value="P-loop containing nucleoside triphosphate hydrolases"/>
    <property type="match status" value="1"/>
</dbReference>
<dbReference type="InterPro" id="IPR027417">
    <property type="entry name" value="P-loop_NTPase"/>
</dbReference>
<proteinExistence type="inferred from homology"/>
<keyword evidence="11 18" id="KW-0808">Transferase</keyword>
<name>A0ABW5BR02_9BACI</name>
<evidence type="ECO:0000256" key="6">
    <source>
        <dbReference type="ARBA" id="ARBA00005159"/>
    </source>
</evidence>
<dbReference type="RefSeq" id="WP_247342275.1">
    <property type="nucleotide sequence ID" value="NZ_CP095550.1"/>
</dbReference>
<comment type="caution">
    <text evidence="18">The sequence shown here is derived from an EMBL/GenBank/DDBJ whole genome shotgun (WGS) entry which is preliminary data.</text>
</comment>
<comment type="pathway">
    <text evidence="5">Cofactor biosynthesis; adenosylcobalamin biosynthesis; adenosylcobalamin from cob(II)yrinate a,c-diamide: step 6/7.</text>
</comment>
<sequence>MTMTFITGGIRSGKSEYAERLANESTNVLYVGFGVITDDEMQQRIEVHQKRRPNHWGLLSNPTELPIFGSTNEDNEAILVDCLSTWLANRCMSIPEEELKSKDHQETILLELQSWLEQIKQLTEHVIIVSSEVGLGGVALYRLGRFYQDVLGKMNQLTAEAADEAFAVMSGLPLRLK</sequence>
<evidence type="ECO:0000256" key="10">
    <source>
        <dbReference type="ARBA" id="ARBA00022573"/>
    </source>
</evidence>
<evidence type="ECO:0000256" key="5">
    <source>
        <dbReference type="ARBA" id="ARBA00004692"/>
    </source>
</evidence>
<comment type="catalytic activity">
    <reaction evidence="1">
        <text>adenosylcob(III)inamide + ATP = adenosylcob(III)inamide phosphate + ADP + H(+)</text>
        <dbReference type="Rhea" id="RHEA:15769"/>
        <dbReference type="ChEBI" id="CHEBI:2480"/>
        <dbReference type="ChEBI" id="CHEBI:15378"/>
        <dbReference type="ChEBI" id="CHEBI:30616"/>
        <dbReference type="ChEBI" id="CHEBI:58502"/>
        <dbReference type="ChEBI" id="CHEBI:456216"/>
        <dbReference type="EC" id="2.7.1.156"/>
    </reaction>
</comment>
<dbReference type="EC" id="2.7.7.62" evidence="9"/>
<evidence type="ECO:0000313" key="19">
    <source>
        <dbReference type="Proteomes" id="UP001597318"/>
    </source>
</evidence>
<evidence type="ECO:0000256" key="13">
    <source>
        <dbReference type="ARBA" id="ARBA00022777"/>
    </source>
</evidence>
<evidence type="ECO:0000256" key="17">
    <source>
        <dbReference type="ARBA" id="ARBA00030571"/>
    </source>
</evidence>
<keyword evidence="14" id="KW-0067">ATP-binding</keyword>
<comment type="similarity">
    <text evidence="7">Belongs to the CobU/CobP family.</text>
</comment>
<evidence type="ECO:0000256" key="9">
    <source>
        <dbReference type="ARBA" id="ARBA00012523"/>
    </source>
</evidence>
<evidence type="ECO:0000256" key="7">
    <source>
        <dbReference type="ARBA" id="ARBA00007490"/>
    </source>
</evidence>
<comment type="catalytic activity">
    <reaction evidence="2">
        <text>adenosylcob(III)inamide phosphate + GTP + H(+) = adenosylcob(III)inamide-GDP + diphosphate</text>
        <dbReference type="Rhea" id="RHEA:22712"/>
        <dbReference type="ChEBI" id="CHEBI:15378"/>
        <dbReference type="ChEBI" id="CHEBI:33019"/>
        <dbReference type="ChEBI" id="CHEBI:37565"/>
        <dbReference type="ChEBI" id="CHEBI:58502"/>
        <dbReference type="ChEBI" id="CHEBI:60487"/>
        <dbReference type="EC" id="2.7.7.62"/>
    </reaction>
</comment>
<dbReference type="PANTHER" id="PTHR34848:SF1">
    <property type="entry name" value="BIFUNCTIONAL ADENOSYLCOBALAMIN BIOSYNTHESIS PROTEIN COBU"/>
    <property type="match status" value="1"/>
</dbReference>
<evidence type="ECO:0000256" key="8">
    <source>
        <dbReference type="ARBA" id="ARBA00012016"/>
    </source>
</evidence>
<keyword evidence="15" id="KW-0342">GTP-binding</keyword>
<dbReference type="PIRSF" id="PIRSF006135">
    <property type="entry name" value="CobU"/>
    <property type="match status" value="1"/>
</dbReference>
<dbReference type="GO" id="GO:0043752">
    <property type="term" value="F:adenosylcobinamide kinase activity"/>
    <property type="evidence" value="ECO:0007669"/>
    <property type="project" value="UniProtKB-EC"/>
</dbReference>
<dbReference type="NCBIfam" id="NF004469">
    <property type="entry name" value="PRK05800.1"/>
    <property type="match status" value="1"/>
</dbReference>
<keyword evidence="10" id="KW-0169">Cobalamin biosynthesis</keyword>
<keyword evidence="19" id="KW-1185">Reference proteome</keyword>
<protein>
    <recommendedName>
        <fullName evidence="16">Adenosylcobinamide kinase</fullName>
        <ecNumber evidence="8">2.7.1.156</ecNumber>
        <ecNumber evidence="9">2.7.7.62</ecNumber>
    </recommendedName>
    <alternativeName>
        <fullName evidence="17">Adenosylcobinamide-phosphate guanylyltransferase</fullName>
    </alternativeName>
</protein>
<evidence type="ECO:0000256" key="11">
    <source>
        <dbReference type="ARBA" id="ARBA00022679"/>
    </source>
</evidence>
<evidence type="ECO:0000256" key="1">
    <source>
        <dbReference type="ARBA" id="ARBA00000312"/>
    </source>
</evidence>
<dbReference type="InterPro" id="IPR003203">
    <property type="entry name" value="CobU/CobP"/>
</dbReference>